<evidence type="ECO:0000256" key="8">
    <source>
        <dbReference type="ARBA" id="ARBA00022692"/>
    </source>
</evidence>
<dbReference type="CDD" id="cd13624">
    <property type="entry name" value="PBP2_Arg_Lys_His"/>
    <property type="match status" value="1"/>
</dbReference>
<dbReference type="SUPFAM" id="SSF53850">
    <property type="entry name" value="Periplasmic binding protein-like II"/>
    <property type="match status" value="1"/>
</dbReference>
<keyword evidence="8 13" id="KW-0812">Transmembrane</keyword>
<keyword evidence="9 14" id="KW-0732">Signal</keyword>
<evidence type="ECO:0000256" key="12">
    <source>
        <dbReference type="ARBA" id="ARBA00023136"/>
    </source>
</evidence>
<dbReference type="SMART" id="SM00079">
    <property type="entry name" value="PBPe"/>
    <property type="match status" value="1"/>
</dbReference>
<organism evidence="16 17">
    <name type="scientific">Humisphaera borealis</name>
    <dbReference type="NCBI Taxonomy" id="2807512"/>
    <lineage>
        <taxon>Bacteria</taxon>
        <taxon>Pseudomonadati</taxon>
        <taxon>Planctomycetota</taxon>
        <taxon>Phycisphaerae</taxon>
        <taxon>Tepidisphaerales</taxon>
        <taxon>Tepidisphaeraceae</taxon>
        <taxon>Humisphaera</taxon>
    </lineage>
</organism>
<dbReference type="GO" id="GO:0043190">
    <property type="term" value="C:ATP-binding cassette (ABC) transporter complex"/>
    <property type="evidence" value="ECO:0007669"/>
    <property type="project" value="InterPro"/>
</dbReference>
<keyword evidence="12 13" id="KW-0472">Membrane</keyword>
<dbReference type="InterPro" id="IPR018313">
    <property type="entry name" value="SBP_3_CS"/>
</dbReference>
<evidence type="ECO:0000256" key="9">
    <source>
        <dbReference type="ARBA" id="ARBA00022729"/>
    </source>
</evidence>
<evidence type="ECO:0000256" key="4">
    <source>
        <dbReference type="ARBA" id="ARBA00010333"/>
    </source>
</evidence>
<evidence type="ECO:0000256" key="3">
    <source>
        <dbReference type="ARBA" id="ARBA00010072"/>
    </source>
</evidence>
<name>A0A7M2WYJ0_9BACT</name>
<dbReference type="Gene3D" id="1.10.3720.10">
    <property type="entry name" value="MetI-like"/>
    <property type="match status" value="1"/>
</dbReference>
<dbReference type="Gene3D" id="3.40.190.10">
    <property type="entry name" value="Periplasmic binding protein-like II"/>
    <property type="match status" value="2"/>
</dbReference>
<dbReference type="EMBL" id="CP063458">
    <property type="protein sequence ID" value="QOV90489.1"/>
    <property type="molecule type" value="Genomic_DNA"/>
</dbReference>
<evidence type="ECO:0000256" key="6">
    <source>
        <dbReference type="ARBA" id="ARBA00022448"/>
    </source>
</evidence>
<dbReference type="InterPro" id="IPR035906">
    <property type="entry name" value="MetI-like_sf"/>
</dbReference>
<evidence type="ECO:0000256" key="13">
    <source>
        <dbReference type="RuleBase" id="RU363032"/>
    </source>
</evidence>
<comment type="similarity">
    <text evidence="4">Belongs to the bacterial solute-binding protein 3 family.</text>
</comment>
<dbReference type="SMART" id="SM00062">
    <property type="entry name" value="PBPb"/>
    <property type="match status" value="1"/>
</dbReference>
<dbReference type="Pfam" id="PF00528">
    <property type="entry name" value="BPD_transp_1"/>
    <property type="match status" value="1"/>
</dbReference>
<dbReference type="GO" id="GO:0015276">
    <property type="term" value="F:ligand-gated monoatomic ion channel activity"/>
    <property type="evidence" value="ECO:0007669"/>
    <property type="project" value="InterPro"/>
</dbReference>
<dbReference type="InterPro" id="IPR000515">
    <property type="entry name" value="MetI-like"/>
</dbReference>
<dbReference type="CDD" id="cd06261">
    <property type="entry name" value="TM_PBP2"/>
    <property type="match status" value="1"/>
</dbReference>
<dbReference type="Proteomes" id="UP000593765">
    <property type="component" value="Chromosome"/>
</dbReference>
<feature type="transmembrane region" description="Helical" evidence="13">
    <location>
        <begin position="468"/>
        <end position="489"/>
    </location>
</feature>
<dbReference type="Pfam" id="PF00497">
    <property type="entry name" value="SBP_bac_3"/>
    <property type="match status" value="1"/>
</dbReference>
<dbReference type="InterPro" id="IPR001638">
    <property type="entry name" value="Solute-binding_3/MltF_N"/>
</dbReference>
<dbReference type="InterPro" id="IPR043429">
    <property type="entry name" value="ArtM/GltK/GlnP/TcyL/YhdX-like"/>
</dbReference>
<keyword evidence="10" id="KW-0029">Amino-acid transport</keyword>
<dbReference type="PROSITE" id="PS50928">
    <property type="entry name" value="ABC_TM1"/>
    <property type="match status" value="1"/>
</dbReference>
<sequence>MYTLVCPASPRLRLLAITLLVLATASACDRPPTGSTTQPAARTLVVGTEPTFPPFEARGEKGDFVGFDIDLVRAIGAKAGFNVQFKDLGFDALIPALNAGQIDVIASAMSITDERKNAVDFSDPYVEAGLVIAVRQNEQGVRNAETLVGKTLAVQQGSTGAEAADKLKAAGKVKEIKYFQTVPLAMMELTKGGADAVINDRPTAENYVASNPNQVRVLPEPVQSDSYGLAIKKGNADLLAKINTALKELKAEGFLKQLEDKHFAGKTVAGTSAEAPKGFSGHMVAVLPDLVKGAGIAVLVVLIAEVMGTVLGLGLALMRLSGSGVLSVVAAVYVDLIRGTPMLVQILFVYFGVPSLISSLTGSPFNPDPIIAGTLALGFNSAAYVSEIYRATLGSIDRGQNEAACALGLSPVQRFRYVIFPQAFRIAIPPLGNEFVTLLKDTSLLSVIAVMEIVKAGQLYMSRTYAVFPTYLAIALVYVILTLAITNILRVVERRMKLPT</sequence>
<comment type="similarity">
    <text evidence="3">Belongs to the binding-protein-dependent transport system permease family. HisMQ subfamily.</text>
</comment>
<keyword evidence="6 13" id="KW-0813">Transport</keyword>
<evidence type="ECO:0000313" key="17">
    <source>
        <dbReference type="Proteomes" id="UP000593765"/>
    </source>
</evidence>
<feature type="transmembrane region" description="Helical" evidence="13">
    <location>
        <begin position="325"/>
        <end position="351"/>
    </location>
</feature>
<dbReference type="PANTHER" id="PTHR30614:SF20">
    <property type="entry name" value="GLUTAMINE TRANSPORT SYSTEM PERMEASE PROTEIN GLNP"/>
    <property type="match status" value="1"/>
</dbReference>
<accession>A0A7M2WYJ0</accession>
<reference evidence="16 17" key="1">
    <citation type="submission" date="2020-10" db="EMBL/GenBank/DDBJ databases">
        <title>Wide distribution of Phycisphaera-like planctomycetes from WD2101 soil group in peatlands and genome analysis of the first cultivated representative.</title>
        <authorList>
            <person name="Dedysh S.N."/>
            <person name="Beletsky A.V."/>
            <person name="Ivanova A."/>
            <person name="Kulichevskaya I.S."/>
            <person name="Suzina N.E."/>
            <person name="Philippov D.A."/>
            <person name="Rakitin A.L."/>
            <person name="Mardanov A.V."/>
            <person name="Ravin N.V."/>
        </authorList>
    </citation>
    <scope>NUCLEOTIDE SEQUENCE [LARGE SCALE GENOMIC DNA]</scope>
    <source>
        <strain evidence="16 17">M1803</strain>
    </source>
</reference>
<proteinExistence type="inferred from homology"/>
<evidence type="ECO:0000259" key="15">
    <source>
        <dbReference type="PROSITE" id="PS50928"/>
    </source>
</evidence>
<dbReference type="SUPFAM" id="SSF161098">
    <property type="entry name" value="MetI-like"/>
    <property type="match status" value="1"/>
</dbReference>
<evidence type="ECO:0000313" key="16">
    <source>
        <dbReference type="EMBL" id="QOV90489.1"/>
    </source>
</evidence>
<feature type="transmembrane region" description="Helical" evidence="13">
    <location>
        <begin position="296"/>
        <end position="318"/>
    </location>
</feature>
<evidence type="ECO:0000256" key="14">
    <source>
        <dbReference type="SAM" id="SignalP"/>
    </source>
</evidence>
<dbReference type="KEGG" id="hbs:IPV69_03735"/>
<dbReference type="InterPro" id="IPR001320">
    <property type="entry name" value="Iontro_rcpt_C"/>
</dbReference>
<dbReference type="NCBIfam" id="TIGR01726">
    <property type="entry name" value="HEQRo_perm_3TM"/>
    <property type="match status" value="1"/>
</dbReference>
<keyword evidence="11 13" id="KW-1133">Transmembrane helix</keyword>
<feature type="domain" description="ABC transmembrane type-1" evidence="15">
    <location>
        <begin position="294"/>
        <end position="489"/>
    </location>
</feature>
<comment type="function">
    <text evidence="1">Part of the binding-protein-dependent transport system for glutamine; probably responsible for the translocation of the substrate across the membrane.</text>
</comment>
<dbReference type="RefSeq" id="WP_206293575.1">
    <property type="nucleotide sequence ID" value="NZ_CP063458.1"/>
</dbReference>
<dbReference type="InterPro" id="IPR010065">
    <property type="entry name" value="AA_ABC_transptr_permease_3TM"/>
</dbReference>
<evidence type="ECO:0000256" key="5">
    <source>
        <dbReference type="ARBA" id="ARBA00016506"/>
    </source>
</evidence>
<dbReference type="FunFam" id="1.10.3720.10:FF:000033">
    <property type="entry name" value="Polar amino acid ABC transporter permease"/>
    <property type="match status" value="1"/>
</dbReference>
<evidence type="ECO:0000256" key="11">
    <source>
        <dbReference type="ARBA" id="ARBA00022989"/>
    </source>
</evidence>
<evidence type="ECO:0000256" key="7">
    <source>
        <dbReference type="ARBA" id="ARBA00022475"/>
    </source>
</evidence>
<keyword evidence="7" id="KW-1003">Cell membrane</keyword>
<protein>
    <recommendedName>
        <fullName evidence="5">Putative glutamine transport system permease protein GlnP</fullName>
    </recommendedName>
</protein>
<dbReference type="AlphaFoldDB" id="A0A7M2WYJ0"/>
<evidence type="ECO:0000256" key="10">
    <source>
        <dbReference type="ARBA" id="ARBA00022970"/>
    </source>
</evidence>
<keyword evidence="17" id="KW-1185">Reference proteome</keyword>
<gene>
    <name evidence="16" type="ORF">IPV69_03735</name>
</gene>
<feature type="chain" id="PRO_5034803873" description="Putative glutamine transport system permease protein GlnP" evidence="14">
    <location>
        <begin position="28"/>
        <end position="500"/>
    </location>
</feature>
<evidence type="ECO:0000256" key="1">
    <source>
        <dbReference type="ARBA" id="ARBA00003159"/>
    </source>
</evidence>
<comment type="subcellular location">
    <subcellularLocation>
        <location evidence="2">Cell inner membrane</location>
        <topology evidence="2">Multi-pass membrane protein</topology>
    </subcellularLocation>
    <subcellularLocation>
        <location evidence="13">Cell membrane</location>
        <topology evidence="13">Multi-pass membrane protein</topology>
    </subcellularLocation>
</comment>
<feature type="signal peptide" evidence="14">
    <location>
        <begin position="1"/>
        <end position="27"/>
    </location>
</feature>
<dbReference type="GO" id="GO:0006865">
    <property type="term" value="P:amino acid transport"/>
    <property type="evidence" value="ECO:0007669"/>
    <property type="project" value="UniProtKB-KW"/>
</dbReference>
<dbReference type="PANTHER" id="PTHR30614">
    <property type="entry name" value="MEMBRANE COMPONENT OF AMINO ACID ABC TRANSPORTER"/>
    <property type="match status" value="1"/>
</dbReference>
<evidence type="ECO:0000256" key="2">
    <source>
        <dbReference type="ARBA" id="ARBA00004429"/>
    </source>
</evidence>
<dbReference type="PROSITE" id="PS01039">
    <property type="entry name" value="SBP_BACTERIAL_3"/>
    <property type="match status" value="1"/>
</dbReference>